<sequence length="121" mass="13279">MDTTLVLLILLGLGLYAWARARDAAEVARRHGLEACERAGVQLLDHSVALVKLALKRSEDGRLGVVRQYRFDYSREGSDRASGALALHGLRLLWITAPEPLATPPAEVRPTIAPRSFGHWG</sequence>
<accession>A0A1G6YA65</accession>
<dbReference type="Pfam" id="PF11743">
    <property type="entry name" value="DUF3301"/>
    <property type="match status" value="1"/>
</dbReference>
<dbReference type="InterPro" id="IPR021732">
    <property type="entry name" value="DUF3301"/>
</dbReference>
<dbReference type="OrthoDB" id="5959530at2"/>
<evidence type="ECO:0000313" key="2">
    <source>
        <dbReference type="Proteomes" id="UP000199603"/>
    </source>
</evidence>
<dbReference type="STRING" id="265719.SAMN04488509_10957"/>
<protein>
    <recommendedName>
        <fullName evidence="3">DUF3301 domain-containing protein</fullName>
    </recommendedName>
</protein>
<gene>
    <name evidence="1" type="ORF">SAMN04488509_10957</name>
</gene>
<name>A0A1G6YA65_9GAMM</name>
<dbReference type="Proteomes" id="UP000199603">
    <property type="component" value="Unassembled WGS sequence"/>
</dbReference>
<proteinExistence type="predicted"/>
<dbReference type="EMBL" id="FNAG01000009">
    <property type="protein sequence ID" value="SDD87309.1"/>
    <property type="molecule type" value="Genomic_DNA"/>
</dbReference>
<dbReference type="AlphaFoldDB" id="A0A1G6YA65"/>
<evidence type="ECO:0008006" key="3">
    <source>
        <dbReference type="Google" id="ProtNLM"/>
    </source>
</evidence>
<reference evidence="1 2" key="1">
    <citation type="submission" date="2016-10" db="EMBL/GenBank/DDBJ databases">
        <authorList>
            <person name="de Groot N.N."/>
        </authorList>
    </citation>
    <scope>NUCLEOTIDE SEQUENCE [LARGE SCALE GENOMIC DNA]</scope>
    <source>
        <strain evidence="1 2">DSM 16957</strain>
    </source>
</reference>
<evidence type="ECO:0000313" key="1">
    <source>
        <dbReference type="EMBL" id="SDD87309.1"/>
    </source>
</evidence>
<dbReference type="RefSeq" id="WP_091243744.1">
    <property type="nucleotide sequence ID" value="NZ_FNAG01000009.1"/>
</dbReference>
<keyword evidence="2" id="KW-1185">Reference proteome</keyword>
<organism evidence="1 2">
    <name type="scientific">Aquimonas voraii</name>
    <dbReference type="NCBI Taxonomy" id="265719"/>
    <lineage>
        <taxon>Bacteria</taxon>
        <taxon>Pseudomonadati</taxon>
        <taxon>Pseudomonadota</taxon>
        <taxon>Gammaproteobacteria</taxon>
        <taxon>Lysobacterales</taxon>
        <taxon>Lysobacteraceae</taxon>
        <taxon>Aquimonas</taxon>
    </lineage>
</organism>